<dbReference type="RefSeq" id="WP_345648874.1">
    <property type="nucleotide sequence ID" value="NZ_BAABLY010000059.1"/>
</dbReference>
<dbReference type="PANTHER" id="PTHR12215">
    <property type="entry name" value="PHOSPHOPANTETHEINE TRANSFERASE"/>
    <property type="match status" value="1"/>
</dbReference>
<keyword evidence="2 4" id="KW-0808">Transferase</keyword>
<dbReference type="InterPro" id="IPR037143">
    <property type="entry name" value="4-PPantetheinyl_Trfase_dom_sf"/>
</dbReference>
<dbReference type="InterPro" id="IPR008278">
    <property type="entry name" value="4-PPantetheinyl_Trfase_dom"/>
</dbReference>
<feature type="domain" description="4'-phosphopantetheinyl transferase" evidence="3">
    <location>
        <begin position="123"/>
        <end position="232"/>
    </location>
</feature>
<gene>
    <name evidence="4" type="ORF">WHI96_12640</name>
</gene>
<evidence type="ECO:0000313" key="4">
    <source>
        <dbReference type="EMBL" id="MEQ3539676.1"/>
    </source>
</evidence>
<dbReference type="GO" id="GO:0016740">
    <property type="term" value="F:transferase activity"/>
    <property type="evidence" value="ECO:0007669"/>
    <property type="project" value="UniProtKB-KW"/>
</dbReference>
<dbReference type="Proteomes" id="UP001464923">
    <property type="component" value="Unassembled WGS sequence"/>
</dbReference>
<dbReference type="Gene3D" id="3.90.470.20">
    <property type="entry name" value="4'-phosphopantetheinyl transferase domain"/>
    <property type="match status" value="1"/>
</dbReference>
<proteinExistence type="inferred from homology"/>
<dbReference type="SUPFAM" id="SSF56214">
    <property type="entry name" value="4'-phosphopantetheinyl transferase"/>
    <property type="match status" value="2"/>
</dbReference>
<dbReference type="InterPro" id="IPR050559">
    <property type="entry name" value="P-Pant_transferase_sf"/>
</dbReference>
<evidence type="ECO:0000313" key="5">
    <source>
        <dbReference type="Proteomes" id="UP001464923"/>
    </source>
</evidence>
<comment type="caution">
    <text evidence="4">The sequence shown here is derived from an EMBL/GenBank/DDBJ whole genome shotgun (WGS) entry which is preliminary data.</text>
</comment>
<dbReference type="PANTHER" id="PTHR12215:SF10">
    <property type="entry name" value="L-AMINOADIPATE-SEMIALDEHYDE DEHYDROGENASE-PHOSPHOPANTETHEINYL TRANSFERASE"/>
    <property type="match status" value="1"/>
</dbReference>
<dbReference type="Pfam" id="PF01648">
    <property type="entry name" value="ACPS"/>
    <property type="match status" value="1"/>
</dbReference>
<organism evidence="4 5">
    <name type="scientific">Pseudonocardia tropica</name>
    <dbReference type="NCBI Taxonomy" id="681289"/>
    <lineage>
        <taxon>Bacteria</taxon>
        <taxon>Bacillati</taxon>
        <taxon>Actinomycetota</taxon>
        <taxon>Actinomycetes</taxon>
        <taxon>Pseudonocardiales</taxon>
        <taxon>Pseudonocardiaceae</taxon>
        <taxon>Pseudonocardia</taxon>
    </lineage>
</organism>
<comment type="similarity">
    <text evidence="1">Belongs to the P-Pant transferase superfamily. Gsp/Sfp/HetI/AcpT family.</text>
</comment>
<dbReference type="EMBL" id="JBEDNP010000006">
    <property type="protein sequence ID" value="MEQ3539676.1"/>
    <property type="molecule type" value="Genomic_DNA"/>
</dbReference>
<sequence>MSAGAGSGRAPAVTVPAVPVGAHTPGPVWNGLRRALATTGHTVVYGVAGERSSAEVLLAVARRLLPDRTRDRLAVARGPHRRPHLVDRVSGRPVPVDVNLSHTADLVVVGVARTGGPPGTAARIGVDVERVDRLVADRPGMLARFTAPVERRRLAAVPDATRTAAVSRLWTCKEAVAKADGRGLGLDLRTVVPEPGHDGHGEVAAVRGGARAAVTARLVAHPARPGERYWIATALLYHVDPGPGLDRKETA</sequence>
<keyword evidence="5" id="KW-1185">Reference proteome</keyword>
<evidence type="ECO:0000259" key="3">
    <source>
        <dbReference type="Pfam" id="PF01648"/>
    </source>
</evidence>
<evidence type="ECO:0000256" key="1">
    <source>
        <dbReference type="ARBA" id="ARBA00010990"/>
    </source>
</evidence>
<protein>
    <submittedName>
        <fullName evidence="4">4'-phosphopantetheinyl transferase superfamily protein</fullName>
    </submittedName>
</protein>
<name>A0ABV1JUP6_9PSEU</name>
<evidence type="ECO:0000256" key="2">
    <source>
        <dbReference type="ARBA" id="ARBA00022679"/>
    </source>
</evidence>
<reference evidence="4 5" key="1">
    <citation type="submission" date="2024-03" db="EMBL/GenBank/DDBJ databases">
        <title>Draft genome sequence of Pseudonocardia tropica JCM 19149.</title>
        <authorList>
            <person name="Butdee W."/>
            <person name="Duangmal K."/>
        </authorList>
    </citation>
    <scope>NUCLEOTIDE SEQUENCE [LARGE SCALE GENOMIC DNA]</scope>
    <source>
        <strain evidence="4 5">JCM 19149</strain>
    </source>
</reference>
<accession>A0ABV1JUP6</accession>